<dbReference type="AlphaFoldDB" id="A0AAE0VLM4"/>
<comment type="caution">
    <text evidence="2">The sequence shown here is derived from an EMBL/GenBank/DDBJ whole genome shotgun (WGS) entry which is preliminary data.</text>
</comment>
<dbReference type="Proteomes" id="UP001195483">
    <property type="component" value="Unassembled WGS sequence"/>
</dbReference>
<sequence length="281" mass="31936">MQWNLIISCSKAIRNGLCYMSTYYIWLLLLLGIISVKDAYACPQHPANEAFSCFRDYSSQKLNLDSSERQLYSGIDVEILRAFCSSFKSAMTCISQLIRTCPQNKHSDIEMALVNFQGSETVLANLCQTEDLYEKYAQYQTCFYTRGLRSQKCFQSSFNSSIHLMSSFEDLSLEDICSKLRKTKECIRLNIAQGCGQKAADLVELLINPMIRKSNHCDLHIAIQTVTPQHGRIKSFADEKNVESRTYRNNVSNSSLRPSFGTNTVIIVLFISNIITLRAFS</sequence>
<reference evidence="2" key="1">
    <citation type="journal article" date="2021" name="Genome Biol. Evol.">
        <title>A High-Quality Reference Genome for a Parasitic Bivalve with Doubly Uniparental Inheritance (Bivalvia: Unionida).</title>
        <authorList>
            <person name="Smith C.H."/>
        </authorList>
    </citation>
    <scope>NUCLEOTIDE SEQUENCE</scope>
    <source>
        <strain evidence="2">CHS0354</strain>
    </source>
</reference>
<dbReference type="EMBL" id="JAEAOA010001942">
    <property type="protein sequence ID" value="KAK3581250.1"/>
    <property type="molecule type" value="Genomic_DNA"/>
</dbReference>
<keyword evidence="3" id="KW-1185">Reference proteome</keyword>
<reference evidence="2" key="2">
    <citation type="journal article" date="2021" name="Genome Biol. Evol.">
        <title>Developing a high-quality reference genome for a parasitic bivalve with doubly uniparental inheritance (Bivalvia: Unionida).</title>
        <authorList>
            <person name="Smith C.H."/>
        </authorList>
    </citation>
    <scope>NUCLEOTIDE SEQUENCE</scope>
    <source>
        <strain evidence="2">CHS0354</strain>
        <tissue evidence="2">Mantle</tissue>
    </source>
</reference>
<feature type="transmembrane region" description="Helical" evidence="1">
    <location>
        <begin position="12"/>
        <end position="34"/>
    </location>
</feature>
<keyword evidence="1" id="KW-1133">Transmembrane helix</keyword>
<protein>
    <submittedName>
        <fullName evidence="2">Uncharacterized protein</fullName>
    </submittedName>
</protein>
<accession>A0AAE0VLM4</accession>
<proteinExistence type="predicted"/>
<evidence type="ECO:0000256" key="1">
    <source>
        <dbReference type="SAM" id="Phobius"/>
    </source>
</evidence>
<dbReference type="PANTHER" id="PTHR33964">
    <property type="entry name" value="RE45066P-RELATED"/>
    <property type="match status" value="1"/>
</dbReference>
<evidence type="ECO:0000313" key="2">
    <source>
        <dbReference type="EMBL" id="KAK3581250.1"/>
    </source>
</evidence>
<organism evidence="2 3">
    <name type="scientific">Potamilus streckersoni</name>
    <dbReference type="NCBI Taxonomy" id="2493646"/>
    <lineage>
        <taxon>Eukaryota</taxon>
        <taxon>Metazoa</taxon>
        <taxon>Spiralia</taxon>
        <taxon>Lophotrochozoa</taxon>
        <taxon>Mollusca</taxon>
        <taxon>Bivalvia</taxon>
        <taxon>Autobranchia</taxon>
        <taxon>Heteroconchia</taxon>
        <taxon>Palaeoheterodonta</taxon>
        <taxon>Unionida</taxon>
        <taxon>Unionoidea</taxon>
        <taxon>Unionidae</taxon>
        <taxon>Ambleminae</taxon>
        <taxon>Lampsilini</taxon>
        <taxon>Potamilus</taxon>
    </lineage>
</organism>
<name>A0AAE0VLM4_9BIVA</name>
<reference evidence="2" key="3">
    <citation type="submission" date="2023-05" db="EMBL/GenBank/DDBJ databases">
        <authorList>
            <person name="Smith C.H."/>
        </authorList>
    </citation>
    <scope>NUCLEOTIDE SEQUENCE</scope>
    <source>
        <strain evidence="2">CHS0354</strain>
        <tissue evidence="2">Mantle</tissue>
    </source>
</reference>
<keyword evidence="1" id="KW-0472">Membrane</keyword>
<gene>
    <name evidence="2" type="ORF">CHS0354_032973</name>
</gene>
<dbReference type="PANTHER" id="PTHR33964:SF1">
    <property type="entry name" value="RE45066P"/>
    <property type="match status" value="1"/>
</dbReference>
<keyword evidence="1" id="KW-0812">Transmembrane</keyword>
<evidence type="ECO:0000313" key="3">
    <source>
        <dbReference type="Proteomes" id="UP001195483"/>
    </source>
</evidence>